<organism evidence="2 3">
    <name type="scientific">Variovorax boronicumulans</name>
    <dbReference type="NCBI Taxonomy" id="436515"/>
    <lineage>
        <taxon>Bacteria</taxon>
        <taxon>Pseudomonadati</taxon>
        <taxon>Pseudomonadota</taxon>
        <taxon>Betaproteobacteria</taxon>
        <taxon>Burkholderiales</taxon>
        <taxon>Comamonadaceae</taxon>
        <taxon>Variovorax</taxon>
    </lineage>
</organism>
<dbReference type="NCBIfam" id="TIGR01537">
    <property type="entry name" value="portal_HK97"/>
    <property type="match status" value="1"/>
</dbReference>
<proteinExistence type="predicted"/>
<sequence>MTTTLDLEAKAHGSRVLAEWAAARPGAPARMGLVSNHTSDSTLIMSSDPKITEFFGAGRSAAGMSVTPESAMRVSAVYRAVTLISGAIASLPLHIYRRTSGITERVEDSDLWFLLNEQPTDRYMAASHWEGVGANTQLRGDSFTFIGRSRSGQIRELVPLPWSSVVVERDQAAERNGVDRLKYYLQDGLRTWGADQDDMLHFPGFGFDGLRGKSVIQHAARNAAGAAMAMDEYSGKFFAGGAHPSIVLESPNKMSEPLIKDLQTSFAEKYSGVHNAHEKPLILTEGIKANTLSIDAQDSQLLEARKFQVVDIARAFGVPPHLIGETSAATSWGSGMEEQGKAFVIFTLNPHLNRIEQELNRKFFRRAGLYVEFNRDALLESNSEGQSKLFRAALGGPGQGPGYMSVDEIRRKKNLPPKGGRCDEVYFPPEKTASQPKEESDEEPKASATAA</sequence>
<evidence type="ECO:0000256" key="1">
    <source>
        <dbReference type="SAM" id="MobiDB-lite"/>
    </source>
</evidence>
<dbReference type="EMBL" id="JAUSRD010000001">
    <property type="protein sequence ID" value="MDP9891238.1"/>
    <property type="molecule type" value="Genomic_DNA"/>
</dbReference>
<feature type="region of interest" description="Disordered" evidence="1">
    <location>
        <begin position="413"/>
        <end position="451"/>
    </location>
</feature>
<name>A0AAW8CIW5_9BURK</name>
<reference evidence="2" key="1">
    <citation type="submission" date="2023-07" db="EMBL/GenBank/DDBJ databases">
        <title>Sorghum-associated microbial communities from plants grown in Nebraska, USA.</title>
        <authorList>
            <person name="Schachtman D."/>
        </authorList>
    </citation>
    <scope>NUCLEOTIDE SEQUENCE</scope>
    <source>
        <strain evidence="2">DS3754</strain>
    </source>
</reference>
<evidence type="ECO:0000313" key="3">
    <source>
        <dbReference type="Proteomes" id="UP001242045"/>
    </source>
</evidence>
<accession>A0AAW8CIW5</accession>
<dbReference type="Gene3D" id="1.20.1270.210">
    <property type="match status" value="1"/>
</dbReference>
<evidence type="ECO:0000313" key="2">
    <source>
        <dbReference type="EMBL" id="MDP9891238.1"/>
    </source>
</evidence>
<gene>
    <name evidence="2" type="ORF">J2W31_000334</name>
</gene>
<comment type="caution">
    <text evidence="2">The sequence shown here is derived from an EMBL/GenBank/DDBJ whole genome shotgun (WGS) entry which is preliminary data.</text>
</comment>
<protein>
    <submittedName>
        <fullName evidence="2">HK97 family phage portal protein</fullName>
    </submittedName>
</protein>
<dbReference type="AlphaFoldDB" id="A0AAW8CIW5"/>
<dbReference type="InterPro" id="IPR006944">
    <property type="entry name" value="Phage/GTA_portal"/>
</dbReference>
<dbReference type="Gene3D" id="3.40.140.120">
    <property type="match status" value="1"/>
</dbReference>
<dbReference type="Pfam" id="PF04860">
    <property type="entry name" value="Phage_portal"/>
    <property type="match status" value="1"/>
</dbReference>
<dbReference type="Proteomes" id="UP001242045">
    <property type="component" value="Unassembled WGS sequence"/>
</dbReference>
<dbReference type="InterPro" id="IPR006427">
    <property type="entry name" value="Portal_HK97"/>
</dbReference>
<dbReference type="RefSeq" id="WP_307683612.1">
    <property type="nucleotide sequence ID" value="NZ_JAUSRD010000001.1"/>
</dbReference>
<dbReference type="Gene3D" id="3.30.1120.70">
    <property type="match status" value="1"/>
</dbReference>